<protein>
    <recommendedName>
        <fullName evidence="16">Sensory neuron membrane protein 1</fullName>
    </recommendedName>
</protein>
<dbReference type="InterPro" id="IPR002159">
    <property type="entry name" value="CD36_fam"/>
</dbReference>
<name>A0A8J6LGG1_TENMO</name>
<comment type="similarity">
    <text evidence="2">Belongs to the CD36 family.</text>
</comment>
<keyword evidence="6" id="KW-0552">Olfaction</keyword>
<accession>A0A8J6LGG1</accession>
<dbReference type="GO" id="GO:0005044">
    <property type="term" value="F:scavenger receptor activity"/>
    <property type="evidence" value="ECO:0007669"/>
    <property type="project" value="TreeGrafter"/>
</dbReference>
<keyword evidence="8 13" id="KW-0472">Membrane</keyword>
<keyword evidence="15" id="KW-1185">Reference proteome</keyword>
<feature type="compositionally biased region" description="Low complexity" evidence="12">
    <location>
        <begin position="729"/>
        <end position="754"/>
    </location>
</feature>
<evidence type="ECO:0000313" key="15">
    <source>
        <dbReference type="Proteomes" id="UP000719412"/>
    </source>
</evidence>
<comment type="subcellular location">
    <subcellularLocation>
        <location evidence="1">Cell membrane</location>
        <topology evidence="1">Multi-pass membrane protein</topology>
    </subcellularLocation>
</comment>
<dbReference type="PANTHER" id="PTHR11923">
    <property type="entry name" value="SCAVENGER RECEPTOR CLASS B TYPE-1 SR-B1"/>
    <property type="match status" value="1"/>
</dbReference>
<evidence type="ECO:0000256" key="13">
    <source>
        <dbReference type="SAM" id="Phobius"/>
    </source>
</evidence>
<dbReference type="GO" id="GO:0007608">
    <property type="term" value="P:sensory perception of smell"/>
    <property type="evidence" value="ECO:0007669"/>
    <property type="project" value="UniProtKB-KW"/>
</dbReference>
<evidence type="ECO:0000256" key="4">
    <source>
        <dbReference type="ARBA" id="ARBA00022606"/>
    </source>
</evidence>
<keyword evidence="10" id="KW-0675">Receptor</keyword>
<evidence type="ECO:0000256" key="10">
    <source>
        <dbReference type="ARBA" id="ARBA00023170"/>
    </source>
</evidence>
<evidence type="ECO:0000313" key="14">
    <source>
        <dbReference type="EMBL" id="KAH0812121.1"/>
    </source>
</evidence>
<keyword evidence="4" id="KW-0716">Sensory transduction</keyword>
<reference evidence="14" key="2">
    <citation type="submission" date="2021-08" db="EMBL/GenBank/DDBJ databases">
        <authorList>
            <person name="Eriksson T."/>
        </authorList>
    </citation>
    <scope>NUCLEOTIDE SEQUENCE</scope>
    <source>
        <strain evidence="14">Stoneville</strain>
        <tissue evidence="14">Whole head</tissue>
    </source>
</reference>
<dbReference type="Pfam" id="PF01130">
    <property type="entry name" value="CD36"/>
    <property type="match status" value="1"/>
</dbReference>
<comment type="caution">
    <text evidence="14">The sequence shown here is derived from an EMBL/GenBank/DDBJ whole genome shotgun (WGS) entry which is preliminary data.</text>
</comment>
<organism evidence="14 15">
    <name type="scientific">Tenebrio molitor</name>
    <name type="common">Yellow mealworm beetle</name>
    <dbReference type="NCBI Taxonomy" id="7067"/>
    <lineage>
        <taxon>Eukaryota</taxon>
        <taxon>Metazoa</taxon>
        <taxon>Ecdysozoa</taxon>
        <taxon>Arthropoda</taxon>
        <taxon>Hexapoda</taxon>
        <taxon>Insecta</taxon>
        <taxon>Pterygota</taxon>
        <taxon>Neoptera</taxon>
        <taxon>Endopterygota</taxon>
        <taxon>Coleoptera</taxon>
        <taxon>Polyphaga</taxon>
        <taxon>Cucujiformia</taxon>
        <taxon>Tenebrionidae</taxon>
        <taxon>Tenebrio</taxon>
    </lineage>
</organism>
<evidence type="ECO:0000256" key="11">
    <source>
        <dbReference type="ARBA" id="ARBA00023180"/>
    </source>
</evidence>
<sequence length="778" mass="88341">MVNFVATKAPQFLSILNTALGFLFPDNESIYLTAKVKDILFDGMLINCTAKDFSTMVVCKRLKSQIPGINSDDEDILKYSLLGNQNGTVPTRMKVLRGIKNSKDLGRLIAVDNVTKSTMWSKEECNEFLGTDGWIFPPLSANERQIWIHSTTLCMNLHADYVEKATANGISVQKYYSDFEDLCEDCSIDESCLPRGLIDLTECVKVPLYISLPHFLRSDESLLRDVRGLQPDTESHITRILLEGTLSLPMEAQIRAQFNFPIKPLKEIDTMQRVPQLIHPVLWIELQTALRKRNLMKKFYLKIPIPLDFRVYFFNITNPSEVQEGQTPVVKEIGPYCYDAYKEKIDVLENEGEDSLTYTPYETYFFNQERSGSLTGDDYVTVLHPLIVGIVNTVARDSPPLLVIVNKALKSIFHDPQDIYIRTKVRDFLFDGITINCNVQDFAATAVCTQIKAQVPGLVERNGTLPNRVKVFRGMKKSQELGRLVELNHDKVQKIWSTKKCNRFRGTDSWIFPPFINKELGFWVYSFDLCRNIHLLYVEDMTFHSVAVEKYYADLGDMSTNPAEKCYCNTPKTCLPKGIMDLTKCMGVPIYATLPHFLRVDESVQKKVKGLNPVTDDHIVRILMQPMLGVPMEAQKRMQFNLPIQPVKKIGLMKTLPEALHPIFWIEESVVLDGPLLKMITMIFTALKVFDIVKYVLLFVSLGGVGYGGYLRYKSRNGRKITPTEKLSSAKSTKSKTFSSAKSTKSKTFSSGSTQTVNESPKDNGGRKKLEDINILKF</sequence>
<evidence type="ECO:0000256" key="9">
    <source>
        <dbReference type="ARBA" id="ARBA00023157"/>
    </source>
</evidence>
<evidence type="ECO:0000256" key="12">
    <source>
        <dbReference type="SAM" id="MobiDB-lite"/>
    </source>
</evidence>
<evidence type="ECO:0000256" key="3">
    <source>
        <dbReference type="ARBA" id="ARBA00022475"/>
    </source>
</evidence>
<evidence type="ECO:0008006" key="16">
    <source>
        <dbReference type="Google" id="ProtNLM"/>
    </source>
</evidence>
<evidence type="ECO:0000256" key="7">
    <source>
        <dbReference type="ARBA" id="ARBA00022989"/>
    </source>
</evidence>
<dbReference type="PANTHER" id="PTHR11923:SF69">
    <property type="entry name" value="SENSORY NEURON MEMBRANE PROTEIN 1"/>
    <property type="match status" value="1"/>
</dbReference>
<reference evidence="14" key="1">
    <citation type="journal article" date="2020" name="J Insects Food Feed">
        <title>The yellow mealworm (Tenebrio molitor) genome: a resource for the emerging insects as food and feed industry.</title>
        <authorList>
            <person name="Eriksson T."/>
            <person name="Andere A."/>
            <person name="Kelstrup H."/>
            <person name="Emery V."/>
            <person name="Picard C."/>
        </authorList>
    </citation>
    <scope>NUCLEOTIDE SEQUENCE</scope>
    <source>
        <strain evidence="14">Stoneville</strain>
        <tissue evidence="14">Whole head</tissue>
    </source>
</reference>
<dbReference type="EMBL" id="JABDTM020026274">
    <property type="protein sequence ID" value="KAH0812121.1"/>
    <property type="molecule type" value="Genomic_DNA"/>
</dbReference>
<keyword evidence="7 13" id="KW-1133">Transmembrane helix</keyword>
<gene>
    <name evidence="14" type="ORF">GEV33_010671</name>
</gene>
<feature type="compositionally biased region" description="Basic and acidic residues" evidence="12">
    <location>
        <begin position="760"/>
        <end position="773"/>
    </location>
</feature>
<evidence type="ECO:0000256" key="5">
    <source>
        <dbReference type="ARBA" id="ARBA00022692"/>
    </source>
</evidence>
<keyword evidence="3" id="KW-1003">Cell membrane</keyword>
<evidence type="ECO:0000256" key="8">
    <source>
        <dbReference type="ARBA" id="ARBA00023136"/>
    </source>
</evidence>
<dbReference type="PRINTS" id="PR01609">
    <property type="entry name" value="CD36FAMILY"/>
</dbReference>
<evidence type="ECO:0000256" key="6">
    <source>
        <dbReference type="ARBA" id="ARBA00022725"/>
    </source>
</evidence>
<proteinExistence type="inferred from homology"/>
<evidence type="ECO:0000256" key="2">
    <source>
        <dbReference type="ARBA" id="ARBA00010532"/>
    </source>
</evidence>
<keyword evidence="5 13" id="KW-0812">Transmembrane</keyword>
<feature type="region of interest" description="Disordered" evidence="12">
    <location>
        <begin position="722"/>
        <end position="773"/>
    </location>
</feature>
<evidence type="ECO:0000256" key="1">
    <source>
        <dbReference type="ARBA" id="ARBA00004651"/>
    </source>
</evidence>
<feature type="transmembrane region" description="Helical" evidence="13">
    <location>
        <begin position="692"/>
        <end position="711"/>
    </location>
</feature>
<dbReference type="GO" id="GO:0005737">
    <property type="term" value="C:cytoplasm"/>
    <property type="evidence" value="ECO:0007669"/>
    <property type="project" value="TreeGrafter"/>
</dbReference>
<dbReference type="GO" id="GO:0005886">
    <property type="term" value="C:plasma membrane"/>
    <property type="evidence" value="ECO:0007669"/>
    <property type="project" value="UniProtKB-SubCell"/>
</dbReference>
<dbReference type="AlphaFoldDB" id="A0A8J6LGG1"/>
<keyword evidence="11" id="KW-0325">Glycoprotein</keyword>
<keyword evidence="9" id="KW-1015">Disulfide bond</keyword>
<dbReference type="Proteomes" id="UP000719412">
    <property type="component" value="Unassembled WGS sequence"/>
</dbReference>